<comment type="caution">
    <text evidence="1">The sequence shown here is derived from an EMBL/GenBank/DDBJ whole genome shotgun (WGS) entry which is preliminary data.</text>
</comment>
<reference evidence="2" key="1">
    <citation type="journal article" date="2023" name="Nat. Plants">
        <title>Single-cell RNA sequencing provides a high-resolution roadmap for understanding the multicellular compartmentation of specialized metabolism.</title>
        <authorList>
            <person name="Sun S."/>
            <person name="Shen X."/>
            <person name="Li Y."/>
            <person name="Li Y."/>
            <person name="Wang S."/>
            <person name="Li R."/>
            <person name="Zhang H."/>
            <person name="Shen G."/>
            <person name="Guo B."/>
            <person name="Wei J."/>
            <person name="Xu J."/>
            <person name="St-Pierre B."/>
            <person name="Chen S."/>
            <person name="Sun C."/>
        </authorList>
    </citation>
    <scope>NUCLEOTIDE SEQUENCE [LARGE SCALE GENOMIC DNA]</scope>
</reference>
<sequence>MVNKTSDQAGKTKTSSSSPVEHLIASPFLWCFQGHREIIPQLRDKRVNKDLEIHRTKTLLQNSMSRTLRNGIKARPSMSVPAIVWYRMREDQPSQPTKALLMFEKNLSPNLFSGVPEAKQTGLGIAHKKPTER</sequence>
<dbReference type="EMBL" id="CM044705">
    <property type="protein sequence ID" value="KAI5664370.1"/>
    <property type="molecule type" value="Genomic_DNA"/>
</dbReference>
<organism evidence="1 2">
    <name type="scientific">Catharanthus roseus</name>
    <name type="common">Madagascar periwinkle</name>
    <name type="synonym">Vinca rosea</name>
    <dbReference type="NCBI Taxonomy" id="4058"/>
    <lineage>
        <taxon>Eukaryota</taxon>
        <taxon>Viridiplantae</taxon>
        <taxon>Streptophyta</taxon>
        <taxon>Embryophyta</taxon>
        <taxon>Tracheophyta</taxon>
        <taxon>Spermatophyta</taxon>
        <taxon>Magnoliopsida</taxon>
        <taxon>eudicotyledons</taxon>
        <taxon>Gunneridae</taxon>
        <taxon>Pentapetalae</taxon>
        <taxon>asterids</taxon>
        <taxon>lamiids</taxon>
        <taxon>Gentianales</taxon>
        <taxon>Apocynaceae</taxon>
        <taxon>Rauvolfioideae</taxon>
        <taxon>Vinceae</taxon>
        <taxon>Catharanthinae</taxon>
        <taxon>Catharanthus</taxon>
    </lineage>
</organism>
<accession>A0ACC0AVQ4</accession>
<dbReference type="Proteomes" id="UP001060085">
    <property type="component" value="Linkage Group LG05"/>
</dbReference>
<evidence type="ECO:0000313" key="2">
    <source>
        <dbReference type="Proteomes" id="UP001060085"/>
    </source>
</evidence>
<gene>
    <name evidence="1" type="ORF">M9H77_23693</name>
</gene>
<protein>
    <submittedName>
        <fullName evidence="1">Uncharacterized protein</fullName>
    </submittedName>
</protein>
<keyword evidence="2" id="KW-1185">Reference proteome</keyword>
<name>A0ACC0AVQ4_CATRO</name>
<evidence type="ECO:0000313" key="1">
    <source>
        <dbReference type="EMBL" id="KAI5664370.1"/>
    </source>
</evidence>
<proteinExistence type="predicted"/>